<feature type="transmembrane region" description="Helical" evidence="7">
    <location>
        <begin position="86"/>
        <end position="107"/>
    </location>
</feature>
<evidence type="ECO:0000256" key="2">
    <source>
        <dbReference type="ARBA" id="ARBA00009160"/>
    </source>
</evidence>
<organism evidence="9 10">
    <name type="scientific">Coccomyxa subellipsoidea (strain C-169)</name>
    <name type="common">Green microalga</name>
    <dbReference type="NCBI Taxonomy" id="574566"/>
    <lineage>
        <taxon>Eukaryota</taxon>
        <taxon>Viridiplantae</taxon>
        <taxon>Chlorophyta</taxon>
        <taxon>core chlorophytes</taxon>
        <taxon>Trebouxiophyceae</taxon>
        <taxon>Trebouxiophyceae incertae sedis</taxon>
        <taxon>Coccomyxaceae</taxon>
        <taxon>Coccomyxa</taxon>
        <taxon>Coccomyxa subellipsoidea</taxon>
    </lineage>
</organism>
<comment type="similarity">
    <text evidence="2">Belongs to the FUN14 family.</text>
</comment>
<dbReference type="EMBL" id="AGSI01000016">
    <property type="protein sequence ID" value="EIE20290.1"/>
    <property type="molecule type" value="Genomic_DNA"/>
</dbReference>
<dbReference type="GO" id="GO:0005509">
    <property type="term" value="F:calcium ion binding"/>
    <property type="evidence" value="ECO:0007669"/>
    <property type="project" value="InterPro"/>
</dbReference>
<dbReference type="GO" id="GO:0016020">
    <property type="term" value="C:membrane"/>
    <property type="evidence" value="ECO:0007669"/>
    <property type="project" value="UniProtKB-SubCell"/>
</dbReference>
<evidence type="ECO:0000256" key="4">
    <source>
        <dbReference type="ARBA" id="ARBA00022989"/>
    </source>
</evidence>
<dbReference type="Pfam" id="PF04930">
    <property type="entry name" value="FUN14"/>
    <property type="match status" value="1"/>
</dbReference>
<feature type="transmembrane region" description="Helical" evidence="7">
    <location>
        <begin position="128"/>
        <end position="153"/>
    </location>
</feature>
<evidence type="ECO:0000256" key="6">
    <source>
        <dbReference type="SAM" id="MobiDB-lite"/>
    </source>
</evidence>
<dbReference type="STRING" id="574566.I0YPH1"/>
<evidence type="ECO:0000256" key="3">
    <source>
        <dbReference type="ARBA" id="ARBA00022692"/>
    </source>
</evidence>
<keyword evidence="3 7" id="KW-0812">Transmembrane</keyword>
<feature type="transmembrane region" description="Helical" evidence="7">
    <location>
        <begin position="159"/>
        <end position="179"/>
    </location>
</feature>
<dbReference type="RefSeq" id="XP_005644834.1">
    <property type="nucleotide sequence ID" value="XM_005644777.1"/>
</dbReference>
<dbReference type="PROSITE" id="PS50222">
    <property type="entry name" value="EF_HAND_2"/>
    <property type="match status" value="1"/>
</dbReference>
<keyword evidence="10" id="KW-1185">Reference proteome</keyword>
<evidence type="ECO:0000313" key="10">
    <source>
        <dbReference type="Proteomes" id="UP000007264"/>
    </source>
</evidence>
<dbReference type="PANTHER" id="PTHR21346:SF10">
    <property type="entry name" value="TRANSMEMBRANE PROTEIN"/>
    <property type="match status" value="1"/>
</dbReference>
<dbReference type="Proteomes" id="UP000007264">
    <property type="component" value="Unassembled WGS sequence"/>
</dbReference>
<dbReference type="eggNOG" id="ENOG502S850">
    <property type="taxonomic scope" value="Eukaryota"/>
</dbReference>
<evidence type="ECO:0000256" key="7">
    <source>
        <dbReference type="SAM" id="Phobius"/>
    </source>
</evidence>
<feature type="region of interest" description="Disordered" evidence="6">
    <location>
        <begin position="39"/>
        <end position="58"/>
    </location>
</feature>
<dbReference type="OrthoDB" id="163794at2759"/>
<dbReference type="KEGG" id="csl:COCSUDRAFT_48671"/>
<name>I0YPH1_COCSC</name>
<protein>
    <recommendedName>
        <fullName evidence="8">EF-hand domain-containing protein</fullName>
    </recommendedName>
</protein>
<dbReference type="GeneID" id="17038266"/>
<dbReference type="InterPro" id="IPR007014">
    <property type="entry name" value="FUN14"/>
</dbReference>
<evidence type="ECO:0000259" key="8">
    <source>
        <dbReference type="PROSITE" id="PS50222"/>
    </source>
</evidence>
<feature type="region of interest" description="Disordered" evidence="6">
    <location>
        <begin position="1"/>
        <end position="32"/>
    </location>
</feature>
<keyword evidence="5 7" id="KW-0472">Membrane</keyword>
<reference evidence="9 10" key="1">
    <citation type="journal article" date="2012" name="Genome Biol.">
        <title>The genome of the polar eukaryotic microalga coccomyxa subellipsoidea reveals traits of cold adaptation.</title>
        <authorList>
            <person name="Blanc G."/>
            <person name="Agarkova I."/>
            <person name="Grimwood J."/>
            <person name="Kuo A."/>
            <person name="Brueggeman A."/>
            <person name="Dunigan D."/>
            <person name="Gurnon J."/>
            <person name="Ladunga I."/>
            <person name="Lindquist E."/>
            <person name="Lucas S."/>
            <person name="Pangilinan J."/>
            <person name="Proschold T."/>
            <person name="Salamov A."/>
            <person name="Schmutz J."/>
            <person name="Weeks D."/>
            <person name="Yamada T."/>
            <person name="Claverie J.M."/>
            <person name="Grigoriev I."/>
            <person name="Van Etten J."/>
            <person name="Lomsadze A."/>
            <person name="Borodovsky M."/>
        </authorList>
    </citation>
    <scope>NUCLEOTIDE SEQUENCE [LARGE SCALE GENOMIC DNA]</scope>
    <source>
        <strain evidence="9 10">C-169</strain>
    </source>
</reference>
<comment type="subcellular location">
    <subcellularLocation>
        <location evidence="1">Membrane</location>
    </subcellularLocation>
</comment>
<evidence type="ECO:0000256" key="5">
    <source>
        <dbReference type="ARBA" id="ARBA00023136"/>
    </source>
</evidence>
<evidence type="ECO:0000256" key="1">
    <source>
        <dbReference type="ARBA" id="ARBA00004370"/>
    </source>
</evidence>
<sequence length="238" mass="25184">MNGIKALPGSAVVRSPHLGRSTSPSSCRPTRKFRPLYKVQGSTSEERRSLKSCSLLGGDGGGGSGGSNFRYSVSEDDDGGARFYKAFNLMVLFAFVSGLSPSAAHALSLRKKKKKPINRSIDQYSERLVTLAWPIAQNLGFSGAIGFATAFALKAVGSALAIAFGALFVLIQGAAYLGYIEVKWTEVHKEVIRRLDVNQDGKFDASDFKSLVASGLAVLSEGVPSVGGFLAGFALGLR</sequence>
<evidence type="ECO:0000313" key="9">
    <source>
        <dbReference type="EMBL" id="EIE20290.1"/>
    </source>
</evidence>
<proteinExistence type="inferred from homology"/>
<dbReference type="PANTHER" id="PTHR21346">
    <property type="entry name" value="FUN14 DOMAIN CONTAINING"/>
    <property type="match status" value="1"/>
</dbReference>
<dbReference type="InterPro" id="IPR002048">
    <property type="entry name" value="EF_hand_dom"/>
</dbReference>
<keyword evidence="4 7" id="KW-1133">Transmembrane helix</keyword>
<feature type="domain" description="EF-hand" evidence="8">
    <location>
        <begin position="183"/>
        <end position="218"/>
    </location>
</feature>
<accession>I0YPH1</accession>
<dbReference type="AlphaFoldDB" id="I0YPH1"/>
<comment type="caution">
    <text evidence="9">The sequence shown here is derived from an EMBL/GenBank/DDBJ whole genome shotgun (WGS) entry which is preliminary data.</text>
</comment>
<gene>
    <name evidence="9" type="ORF">COCSUDRAFT_48671</name>
</gene>